<evidence type="ECO:0000313" key="1">
    <source>
        <dbReference type="EMBL" id="MBW0522493.1"/>
    </source>
</evidence>
<organism evidence="1 2">
    <name type="scientific">Austropuccinia psidii MF-1</name>
    <dbReference type="NCBI Taxonomy" id="1389203"/>
    <lineage>
        <taxon>Eukaryota</taxon>
        <taxon>Fungi</taxon>
        <taxon>Dikarya</taxon>
        <taxon>Basidiomycota</taxon>
        <taxon>Pucciniomycotina</taxon>
        <taxon>Pucciniomycetes</taxon>
        <taxon>Pucciniales</taxon>
        <taxon>Sphaerophragmiaceae</taxon>
        <taxon>Austropuccinia</taxon>
    </lineage>
</organism>
<protein>
    <submittedName>
        <fullName evidence="1">Uncharacterized protein</fullName>
    </submittedName>
</protein>
<accession>A0A9Q3EPB3</accession>
<sequence length="113" mass="12778">MCLSTPNKKGFKYFSKKAVPIWKPPDRTTITTRMEQKAKRLGGIVREALVNVPTVCLTADCWTEKHTTTSFLGVTMHYPVEDDMESIVLGLEPLYDHHTADFLASKVDEHPNT</sequence>
<dbReference type="OrthoDB" id="2438421at2759"/>
<comment type="caution">
    <text evidence="1">The sequence shown here is derived from an EMBL/GenBank/DDBJ whole genome shotgun (WGS) entry which is preliminary data.</text>
</comment>
<evidence type="ECO:0000313" key="2">
    <source>
        <dbReference type="Proteomes" id="UP000765509"/>
    </source>
</evidence>
<gene>
    <name evidence="1" type="ORF">O181_062208</name>
</gene>
<dbReference type="Proteomes" id="UP000765509">
    <property type="component" value="Unassembled WGS sequence"/>
</dbReference>
<dbReference type="PANTHER" id="PTHR47501">
    <property type="entry name" value="TRANSPOSASE-RELATED"/>
    <property type="match status" value="1"/>
</dbReference>
<proteinExistence type="predicted"/>
<keyword evidence="2" id="KW-1185">Reference proteome</keyword>
<dbReference type="AlphaFoldDB" id="A0A9Q3EPB3"/>
<name>A0A9Q3EPB3_9BASI</name>
<reference evidence="1" key="1">
    <citation type="submission" date="2021-03" db="EMBL/GenBank/DDBJ databases">
        <title>Draft genome sequence of rust myrtle Austropuccinia psidii MF-1, a brazilian biotype.</title>
        <authorList>
            <person name="Quecine M.C."/>
            <person name="Pachon D.M.R."/>
            <person name="Bonatelli M.L."/>
            <person name="Correr F.H."/>
            <person name="Franceschini L.M."/>
            <person name="Leite T.F."/>
            <person name="Margarido G.R.A."/>
            <person name="Almeida C.A."/>
            <person name="Ferrarezi J.A."/>
            <person name="Labate C.A."/>
        </authorList>
    </citation>
    <scope>NUCLEOTIDE SEQUENCE</scope>
    <source>
        <strain evidence="1">MF-1</strain>
    </source>
</reference>
<dbReference type="EMBL" id="AVOT02029593">
    <property type="protein sequence ID" value="MBW0522493.1"/>
    <property type="molecule type" value="Genomic_DNA"/>
</dbReference>